<organism evidence="1">
    <name type="scientific">Rhizophora mucronata</name>
    <name type="common">Asiatic mangrove</name>
    <dbReference type="NCBI Taxonomy" id="61149"/>
    <lineage>
        <taxon>Eukaryota</taxon>
        <taxon>Viridiplantae</taxon>
        <taxon>Streptophyta</taxon>
        <taxon>Embryophyta</taxon>
        <taxon>Tracheophyta</taxon>
        <taxon>Spermatophyta</taxon>
        <taxon>Magnoliopsida</taxon>
        <taxon>eudicotyledons</taxon>
        <taxon>Gunneridae</taxon>
        <taxon>Pentapetalae</taxon>
        <taxon>rosids</taxon>
        <taxon>fabids</taxon>
        <taxon>Malpighiales</taxon>
        <taxon>Rhizophoraceae</taxon>
        <taxon>Rhizophora</taxon>
    </lineage>
</organism>
<reference evidence="1" key="1">
    <citation type="submission" date="2018-02" db="EMBL/GenBank/DDBJ databases">
        <title>Rhizophora mucronata_Transcriptome.</title>
        <authorList>
            <person name="Meera S.P."/>
            <person name="Sreeshan A."/>
            <person name="Augustine A."/>
        </authorList>
    </citation>
    <scope>NUCLEOTIDE SEQUENCE</scope>
    <source>
        <tissue evidence="1">Leaf</tissue>
    </source>
</reference>
<name>A0A2P2JCM5_RHIMU</name>
<dbReference type="GO" id="GO:0032259">
    <property type="term" value="P:methylation"/>
    <property type="evidence" value="ECO:0007669"/>
    <property type="project" value="UniProtKB-KW"/>
</dbReference>
<proteinExistence type="predicted"/>
<sequence>MSHIHHEKSTNFISNLSHARIIKIPRISTSTSNYEFWTKEICCFLKHFIVNNACRFIKSVGHRLKIN</sequence>
<protein>
    <submittedName>
        <fullName evidence="1">Serine hydroxymethyltransferase 3ic</fullName>
    </submittedName>
</protein>
<evidence type="ECO:0000313" key="1">
    <source>
        <dbReference type="EMBL" id="MBW91230.1"/>
    </source>
</evidence>
<dbReference type="EMBL" id="GGEC01010747">
    <property type="protein sequence ID" value="MBW91230.1"/>
    <property type="molecule type" value="Transcribed_RNA"/>
</dbReference>
<keyword evidence="1" id="KW-0808">Transferase</keyword>
<dbReference type="AlphaFoldDB" id="A0A2P2JCM5"/>
<accession>A0A2P2JCM5</accession>
<dbReference type="GO" id="GO:0008168">
    <property type="term" value="F:methyltransferase activity"/>
    <property type="evidence" value="ECO:0007669"/>
    <property type="project" value="UniProtKB-KW"/>
</dbReference>
<keyword evidence="1" id="KW-0489">Methyltransferase</keyword>